<sequence>MSNIMDKNDEEILKHIHISPLTLSFEDTQIQQLYDSIQRSKWPVYTECIVSVSLLILVLIYIHFLDISQKTSYLNLIAQIVFTLINISFIFKFIHSYQVKRQFIYLQILHFFLYFIFDIIPMINEDVPSPRAQGPSSFVYPIICTNTGISLIIVMMLIQSYIFTWYEKAIIQWIISLCDQSKSGIFSIPQFYTQMLILLIIYTIIIYLTEKNRRQKFFINYWQNNLLSEWKDIWKNTIPTPIIILGIPKQINDQQTINQNAQEYERHYKQGDMINNKLDHMQASRENPKEKENLTQPFPQMQDENQYNLIQASIQNNQQPSNRQKNITTHGQLLEMNDIKLINVTQNQIEETPQVNHNKTSSRENIQLHMQNNQINQLQIEPEEKQKQKLSEECKKADMVSGKENSQLITDRNKIQANSNSVFAMPTKDEENIIQKEEKVNIEIDQLNKENDQFKFNPYFQNHFTNENGMQIDHSSFFQFKDANKQFYNTFNITQNPPQFYQNELQTLMEEIKDNQNISLYKNLVDLINSLASEFERKSHNFFKNQVLKTYNQLSYKEKYFEAKIIECEWDDQDKSFMIILNDITEKVVNEQNKQQYQYKDQILAIATHDLKTPLNNIICSVESMKLRQDNTNISEQLELVSVSVKQMMNIIKDILDYSALNKGSLRLNIEIFRLSDLIKQIFQLFKLHAQSRNIELKYTIDPFLQELDIVSDPSRLVQIFNNLIANSLKFTVKGSIHIKFKSNPNDRNVIHISITDTGVGIPQQYVDQIFKPFQTFNHTEGLKTQGVGLGLIICKTLVRQLGPSQQRIGLKTQQNIGSKICFDFYRNINDKPQPCPKRKNTTLSENEMKNTILFNMRDKKMTIYSSPQKQSCEALLIEHNTERSQKCPMINWKNDSPKISKATVFKVANKEEDPVGLDLDYKKPQKEVNTPHKRINQIKINDKQDSSCVIKDYQEQEPVVQLVKTKQPISSTNLFTQLSLPSQGDFGINNHSEAHIHSSGKQSNSLKQEQIENQTLLNIDNNNHTNGNNKLAPRISNFNFLHVTNNNHDCLSTQVNSSQNTGLISTNNPSQNHIPSIQIITNNIQGEQNQQDNLLNHESSHKNQDTVYAIQTLQSSDNNGYDAQFQKLQNNNIEIIHKKPTFENKARQKIMRQQSYQAEQNYSPKSSNNQINEKHNQYNNSPTNSEFYNNNSPSNNNFTNINSYSAFTPLNHLSKFYTSQTPINSKKNFINSNQNTQITPQRSNIKSATLNLSNTNRNNQIQNFSNAINQNNFNIQNSQQKLNNIITQQFSQSIIKSTQQYQNYIVPVLGEVSEEFNDSIYQSQKISLQNQQSNTTNALIIDDEYVHFVIFSQLLKNISQNYHFQFDYATNGQEALDLIEKKPESYYKIVFVDGSMPVMSGYDFIQRIRQYEQNKQYLQKHHIIGVTGGGERDKNQFLSAGADYYIQKPVQTSILIEYLNQLMSKDNNQ</sequence>
<comment type="catalytic activity">
    <reaction evidence="1">
        <text>ATP + protein L-histidine = ADP + protein N-phospho-L-histidine.</text>
        <dbReference type="EC" id="2.7.13.3"/>
    </reaction>
</comment>
<keyword evidence="5 11" id="KW-0418">Kinase</keyword>
<dbReference type="KEGG" id="tet:TTHERM_00320520"/>
<dbReference type="SMART" id="SM00448">
    <property type="entry name" value="REC"/>
    <property type="match status" value="1"/>
</dbReference>
<dbReference type="SUPFAM" id="SSF55874">
    <property type="entry name" value="ATPase domain of HSP90 chaperone/DNA topoisomerase II/histidine kinase"/>
    <property type="match status" value="1"/>
</dbReference>
<evidence type="ECO:0000256" key="7">
    <source>
        <dbReference type="SAM" id="MobiDB-lite"/>
    </source>
</evidence>
<keyword evidence="8" id="KW-0812">Transmembrane</keyword>
<dbReference type="InterPro" id="IPR036890">
    <property type="entry name" value="HATPase_C_sf"/>
</dbReference>
<dbReference type="eggNOG" id="KOG0519">
    <property type="taxonomic scope" value="Eukaryota"/>
</dbReference>
<evidence type="ECO:0000256" key="6">
    <source>
        <dbReference type="PROSITE-ProRule" id="PRU00169"/>
    </source>
</evidence>
<feature type="region of interest" description="Disordered" evidence="7">
    <location>
        <begin position="1150"/>
        <end position="1181"/>
    </location>
</feature>
<feature type="transmembrane region" description="Helical" evidence="8">
    <location>
        <begin position="71"/>
        <end position="91"/>
    </location>
</feature>
<dbReference type="PANTHER" id="PTHR43047">
    <property type="entry name" value="TWO-COMPONENT HISTIDINE PROTEIN KINASE"/>
    <property type="match status" value="1"/>
</dbReference>
<dbReference type="Pfam" id="PF00512">
    <property type="entry name" value="HisKA"/>
    <property type="match status" value="1"/>
</dbReference>
<dbReference type="SUPFAM" id="SSF52172">
    <property type="entry name" value="CheY-like"/>
    <property type="match status" value="1"/>
</dbReference>
<evidence type="ECO:0000313" key="11">
    <source>
        <dbReference type="EMBL" id="EAR92706.2"/>
    </source>
</evidence>
<dbReference type="OrthoDB" id="10266508at2759"/>
<evidence type="ECO:0000259" key="10">
    <source>
        <dbReference type="PROSITE" id="PS50110"/>
    </source>
</evidence>
<dbReference type="PROSITE" id="PS50110">
    <property type="entry name" value="RESPONSE_REGULATORY"/>
    <property type="match status" value="1"/>
</dbReference>
<dbReference type="CDD" id="cd17546">
    <property type="entry name" value="REC_hyHK_CKI1_RcsC-like"/>
    <property type="match status" value="1"/>
</dbReference>
<dbReference type="GO" id="GO:0000155">
    <property type="term" value="F:phosphorelay sensor kinase activity"/>
    <property type="evidence" value="ECO:0007669"/>
    <property type="project" value="InterPro"/>
</dbReference>
<dbReference type="PROSITE" id="PS50109">
    <property type="entry name" value="HIS_KIN"/>
    <property type="match status" value="1"/>
</dbReference>
<dbReference type="PANTHER" id="PTHR43047:SF66">
    <property type="entry name" value="HISKA"/>
    <property type="match status" value="1"/>
</dbReference>
<evidence type="ECO:0000259" key="9">
    <source>
        <dbReference type="PROSITE" id="PS50109"/>
    </source>
</evidence>
<dbReference type="PRINTS" id="PR00344">
    <property type="entry name" value="BCTRLSENSOR"/>
</dbReference>
<dbReference type="Gene3D" id="3.40.50.2300">
    <property type="match status" value="1"/>
</dbReference>
<dbReference type="InterPro" id="IPR036097">
    <property type="entry name" value="HisK_dim/P_sf"/>
</dbReference>
<feature type="transmembrane region" description="Helical" evidence="8">
    <location>
        <begin position="191"/>
        <end position="209"/>
    </location>
</feature>
<dbReference type="GO" id="GO:0009927">
    <property type="term" value="F:histidine phosphotransfer kinase activity"/>
    <property type="evidence" value="ECO:0007669"/>
    <property type="project" value="TreeGrafter"/>
</dbReference>
<keyword evidence="4" id="KW-0808">Transferase</keyword>
<proteinExistence type="predicted"/>
<organism evidence="11 12">
    <name type="scientific">Tetrahymena thermophila (strain SB210)</name>
    <dbReference type="NCBI Taxonomy" id="312017"/>
    <lineage>
        <taxon>Eukaryota</taxon>
        <taxon>Sar</taxon>
        <taxon>Alveolata</taxon>
        <taxon>Ciliophora</taxon>
        <taxon>Intramacronucleata</taxon>
        <taxon>Oligohymenophorea</taxon>
        <taxon>Hymenostomatida</taxon>
        <taxon>Tetrahymenina</taxon>
        <taxon>Tetrahymenidae</taxon>
        <taxon>Tetrahymena</taxon>
    </lineage>
</organism>
<feature type="domain" description="Response regulatory" evidence="10">
    <location>
        <begin position="1338"/>
        <end position="1464"/>
    </location>
</feature>
<dbReference type="InParanoid" id="Q237N5"/>
<accession>Q237N5</accession>
<dbReference type="EC" id="2.7.13.3" evidence="2"/>
<dbReference type="Pfam" id="PF02518">
    <property type="entry name" value="HATPase_c"/>
    <property type="match status" value="1"/>
</dbReference>
<dbReference type="SMART" id="SM00388">
    <property type="entry name" value="HisKA"/>
    <property type="match status" value="1"/>
</dbReference>
<dbReference type="CDD" id="cd00082">
    <property type="entry name" value="HisKA"/>
    <property type="match status" value="1"/>
</dbReference>
<feature type="transmembrane region" description="Helical" evidence="8">
    <location>
        <begin position="103"/>
        <end position="123"/>
    </location>
</feature>
<gene>
    <name evidence="11" type="ORF">TTHERM_00320520</name>
</gene>
<evidence type="ECO:0000313" key="12">
    <source>
        <dbReference type="Proteomes" id="UP000009168"/>
    </source>
</evidence>
<evidence type="ECO:0000256" key="1">
    <source>
        <dbReference type="ARBA" id="ARBA00000085"/>
    </source>
</evidence>
<dbReference type="STRING" id="312017.Q237N5"/>
<keyword evidence="12" id="KW-1185">Reference proteome</keyword>
<dbReference type="InterPro" id="IPR005467">
    <property type="entry name" value="His_kinase_dom"/>
</dbReference>
<dbReference type="HOGENOM" id="CLU_259025_0_0_1"/>
<reference evidence="12" key="1">
    <citation type="journal article" date="2006" name="PLoS Biol.">
        <title>Macronuclear genome sequence of the ciliate Tetrahymena thermophila, a model eukaryote.</title>
        <authorList>
            <person name="Eisen J.A."/>
            <person name="Coyne R.S."/>
            <person name="Wu M."/>
            <person name="Wu D."/>
            <person name="Thiagarajan M."/>
            <person name="Wortman J.R."/>
            <person name="Badger J.H."/>
            <person name="Ren Q."/>
            <person name="Amedeo P."/>
            <person name="Jones K.M."/>
            <person name="Tallon L.J."/>
            <person name="Delcher A.L."/>
            <person name="Salzberg S.L."/>
            <person name="Silva J.C."/>
            <person name="Haas B.J."/>
            <person name="Majoros W.H."/>
            <person name="Farzad M."/>
            <person name="Carlton J.M."/>
            <person name="Smith R.K. Jr."/>
            <person name="Garg J."/>
            <person name="Pearlman R.E."/>
            <person name="Karrer K.M."/>
            <person name="Sun L."/>
            <person name="Manning G."/>
            <person name="Elde N.C."/>
            <person name="Turkewitz A.P."/>
            <person name="Asai D.J."/>
            <person name="Wilkes D.E."/>
            <person name="Wang Y."/>
            <person name="Cai H."/>
            <person name="Collins K."/>
            <person name="Stewart B.A."/>
            <person name="Lee S.R."/>
            <person name="Wilamowska K."/>
            <person name="Weinberg Z."/>
            <person name="Ruzzo W.L."/>
            <person name="Wloga D."/>
            <person name="Gaertig J."/>
            <person name="Frankel J."/>
            <person name="Tsao C.-C."/>
            <person name="Gorovsky M.A."/>
            <person name="Keeling P.J."/>
            <person name="Waller R.F."/>
            <person name="Patron N.J."/>
            <person name="Cherry J.M."/>
            <person name="Stover N.A."/>
            <person name="Krieger C.J."/>
            <person name="del Toro C."/>
            <person name="Ryder H.F."/>
            <person name="Williamson S.C."/>
            <person name="Barbeau R.A."/>
            <person name="Hamilton E.P."/>
            <person name="Orias E."/>
        </authorList>
    </citation>
    <scope>NUCLEOTIDE SEQUENCE [LARGE SCALE GENOMIC DNA]</scope>
    <source>
        <strain evidence="12">SB210</strain>
    </source>
</reference>
<dbReference type="GO" id="GO:0005886">
    <property type="term" value="C:plasma membrane"/>
    <property type="evidence" value="ECO:0007669"/>
    <property type="project" value="TreeGrafter"/>
</dbReference>
<feature type="domain" description="Histidine kinase" evidence="9">
    <location>
        <begin position="606"/>
        <end position="829"/>
    </location>
</feature>
<dbReference type="InterPro" id="IPR011006">
    <property type="entry name" value="CheY-like_superfamily"/>
</dbReference>
<dbReference type="InterPro" id="IPR003661">
    <property type="entry name" value="HisK_dim/P_dom"/>
</dbReference>
<keyword evidence="8" id="KW-0472">Membrane</keyword>
<dbReference type="Gene3D" id="1.10.287.130">
    <property type="match status" value="1"/>
</dbReference>
<evidence type="ECO:0000256" key="3">
    <source>
        <dbReference type="ARBA" id="ARBA00022553"/>
    </source>
</evidence>
<dbReference type="GeneID" id="7825148"/>
<evidence type="ECO:0000256" key="8">
    <source>
        <dbReference type="SAM" id="Phobius"/>
    </source>
</evidence>
<dbReference type="SMART" id="SM00387">
    <property type="entry name" value="HATPase_c"/>
    <property type="match status" value="1"/>
</dbReference>
<dbReference type="InterPro" id="IPR003594">
    <property type="entry name" value="HATPase_dom"/>
</dbReference>
<keyword evidence="3 6" id="KW-0597">Phosphoprotein</keyword>
<evidence type="ECO:0000256" key="2">
    <source>
        <dbReference type="ARBA" id="ARBA00012438"/>
    </source>
</evidence>
<dbReference type="InterPro" id="IPR004358">
    <property type="entry name" value="Sig_transdc_His_kin-like_C"/>
</dbReference>
<dbReference type="InterPro" id="IPR001789">
    <property type="entry name" value="Sig_transdc_resp-reg_receiver"/>
</dbReference>
<feature type="transmembrane region" description="Helical" evidence="8">
    <location>
        <begin position="44"/>
        <end position="65"/>
    </location>
</feature>
<dbReference type="Pfam" id="PF00072">
    <property type="entry name" value="Response_reg"/>
    <property type="match status" value="1"/>
</dbReference>
<dbReference type="Proteomes" id="UP000009168">
    <property type="component" value="Unassembled WGS sequence"/>
</dbReference>
<dbReference type="EMBL" id="GG662743">
    <property type="protein sequence ID" value="EAR92706.2"/>
    <property type="molecule type" value="Genomic_DNA"/>
</dbReference>
<dbReference type="Gene3D" id="3.30.565.10">
    <property type="entry name" value="Histidine kinase-like ATPase, C-terminal domain"/>
    <property type="match status" value="1"/>
</dbReference>
<feature type="transmembrane region" description="Helical" evidence="8">
    <location>
        <begin position="138"/>
        <end position="158"/>
    </location>
</feature>
<keyword evidence="8" id="KW-1133">Transmembrane helix</keyword>
<dbReference type="SUPFAM" id="SSF47384">
    <property type="entry name" value="Homodimeric domain of signal transducing histidine kinase"/>
    <property type="match status" value="1"/>
</dbReference>
<evidence type="ECO:0000256" key="5">
    <source>
        <dbReference type="ARBA" id="ARBA00022777"/>
    </source>
</evidence>
<name>Q237N5_TETTS</name>
<dbReference type="RefSeq" id="XP_001012951.2">
    <property type="nucleotide sequence ID" value="XM_001012951.2"/>
</dbReference>
<feature type="compositionally biased region" description="Polar residues" evidence="7">
    <location>
        <begin position="1152"/>
        <end position="1181"/>
    </location>
</feature>
<evidence type="ECO:0000256" key="4">
    <source>
        <dbReference type="ARBA" id="ARBA00022679"/>
    </source>
</evidence>
<feature type="modified residue" description="4-aspartylphosphate" evidence="6">
    <location>
        <position position="1394"/>
    </location>
</feature>
<protein>
    <recommendedName>
        <fullName evidence="2">histidine kinase</fullName>
        <ecNumber evidence="2">2.7.13.3</ecNumber>
    </recommendedName>
</protein>